<keyword evidence="8" id="KW-1185">Reference proteome</keyword>
<feature type="region of interest" description="Disordered" evidence="4">
    <location>
        <begin position="278"/>
        <end position="313"/>
    </location>
</feature>
<feature type="compositionally biased region" description="Low complexity" evidence="4">
    <location>
        <begin position="1"/>
        <end position="17"/>
    </location>
</feature>
<evidence type="ECO:0000259" key="5">
    <source>
        <dbReference type="PROSITE" id="PS50021"/>
    </source>
</evidence>
<dbReference type="InterPro" id="IPR002017">
    <property type="entry name" value="Spectrin_repeat"/>
</dbReference>
<evidence type="ECO:0000313" key="9">
    <source>
        <dbReference type="Proteomes" id="UP000663852"/>
    </source>
</evidence>
<dbReference type="InterPro" id="IPR036872">
    <property type="entry name" value="CH_dom_sf"/>
</dbReference>
<comment type="caution">
    <text evidence="6">The sequence shown here is derived from an EMBL/GenBank/DDBJ whole genome shotgun (WGS) entry which is preliminary data.</text>
</comment>
<dbReference type="PROSITE" id="PS00019">
    <property type="entry name" value="ACTININ_1"/>
    <property type="match status" value="1"/>
</dbReference>
<gene>
    <name evidence="6" type="ORF">EDS130_LOCUS1271</name>
    <name evidence="7" type="ORF">XAT740_LOCUS47767</name>
</gene>
<dbReference type="EMBL" id="CAJNOR010006699">
    <property type="protein sequence ID" value="CAF1601467.1"/>
    <property type="molecule type" value="Genomic_DNA"/>
</dbReference>
<dbReference type="Gene3D" id="1.10.418.10">
    <property type="entry name" value="Calponin-like domain"/>
    <property type="match status" value="2"/>
</dbReference>
<dbReference type="PROSITE" id="PS00020">
    <property type="entry name" value="ACTININ_2"/>
    <property type="match status" value="1"/>
</dbReference>
<dbReference type="SMART" id="SM00033">
    <property type="entry name" value="CH"/>
    <property type="match status" value="2"/>
</dbReference>
<keyword evidence="1" id="KW-0677">Repeat</keyword>
<keyword evidence="3" id="KW-0175">Coiled coil</keyword>
<dbReference type="Pfam" id="PF00435">
    <property type="entry name" value="Spectrin"/>
    <property type="match status" value="2"/>
</dbReference>
<feature type="region of interest" description="Disordered" evidence="4">
    <location>
        <begin position="682"/>
        <end position="703"/>
    </location>
</feature>
<dbReference type="EMBL" id="CAJNOJ010000003">
    <property type="protein sequence ID" value="CAF0733561.1"/>
    <property type="molecule type" value="Genomic_DNA"/>
</dbReference>
<proteinExistence type="predicted"/>
<sequence>MSNSPSERSSSPELASAMMGDEMTDDAQQFQQIIRDRRYEREDIQKKAFTKWINNRLAEKSSTPPVTDLFQDLRDGVILLQLLEVLTGNECKRENGKMRVHHIENVNKVIAILNEHGIKLLSISSNDIVDGNAKLTLALIWSIIQYWQGKDVMKSAETDAEQTNIEKFLLAWCQEQTKGYKGVEINDFTRSWQDGLAFNALIHKFRPDLFDYDDILQNASARNLEHAFSVAKNVFKIDRYLDVEDVISDYPDKKSILMYVMCLFQQLPTSNIIIEDKEKTETSTTTTLTDDTTSTATKAPEEEIETQPRSDDDSMRLKTFQTNIDKVLKWVLNLENELDTQDKTLSDDLKTIKEQFQSHEEFMVSLTQDQNQIGEILLEGNQLLTSANFQLQPEEISEVKEKMKVLNDHWESLRSKSLERQAVLHKALMKLQIDQIESFDAWLTQTESRISTDLDILEQNLTGINRQYQQLAELQDELVSQQQITESLQNMIIVIDDSLSENLDPASKYSSTEIESKLLTLSERWAQICNFVQTRWIQLQEVKIEFEQIHTNLDKVEKWLATKEDEVNKMQEETNLTDQETFIQQVNTLEKTESEMADMRQAILLLNGSLQVLSQHYDSSTATEYNNLSNQIDTFEKRWTKLIDNLEHCSRLLKSANLTSSVDPKSDSELTHNKITTTVEETTTTTTTYDNTDESGDKKEKTDNENTVKLEFDVSARKYVDWIDSIERILSEKPSNTEERKNIIQEVKTKYVSYDDQFKSLVQTGIAITKELKDASEDSTEHESALRSLENRWQELSQLIVNYEKDVELADFNAELEAITKARNEYQTWIDSTSSNDELQV</sequence>
<evidence type="ECO:0000313" key="7">
    <source>
        <dbReference type="EMBL" id="CAF1601467.1"/>
    </source>
</evidence>
<keyword evidence="2" id="KW-0009">Actin-binding</keyword>
<feature type="domain" description="Calponin-homology (CH)" evidence="5">
    <location>
        <begin position="163"/>
        <end position="268"/>
    </location>
</feature>
<dbReference type="OrthoDB" id="18853at2759"/>
<accession>A0A813N4U5</accession>
<dbReference type="SUPFAM" id="SSF46966">
    <property type="entry name" value="Spectrin repeat"/>
    <property type="match status" value="4"/>
</dbReference>
<dbReference type="GO" id="GO:0003779">
    <property type="term" value="F:actin binding"/>
    <property type="evidence" value="ECO:0007669"/>
    <property type="project" value="UniProtKB-KW"/>
</dbReference>
<dbReference type="InterPro" id="IPR018159">
    <property type="entry name" value="Spectrin/alpha-actinin"/>
</dbReference>
<evidence type="ECO:0000256" key="4">
    <source>
        <dbReference type="SAM" id="MobiDB-lite"/>
    </source>
</evidence>
<dbReference type="Pfam" id="PF00307">
    <property type="entry name" value="CH"/>
    <property type="match status" value="2"/>
</dbReference>
<dbReference type="Proteomes" id="UP000663828">
    <property type="component" value="Unassembled WGS sequence"/>
</dbReference>
<dbReference type="SMART" id="SM00150">
    <property type="entry name" value="SPEC"/>
    <property type="match status" value="4"/>
</dbReference>
<evidence type="ECO:0000256" key="3">
    <source>
        <dbReference type="SAM" id="Coils"/>
    </source>
</evidence>
<dbReference type="PROSITE" id="PS50021">
    <property type="entry name" value="CH"/>
    <property type="match status" value="2"/>
</dbReference>
<feature type="coiled-coil region" evidence="3">
    <location>
        <begin position="553"/>
        <end position="580"/>
    </location>
</feature>
<dbReference type="Gene3D" id="1.20.58.60">
    <property type="match status" value="3"/>
</dbReference>
<feature type="coiled-coil region" evidence="3">
    <location>
        <begin position="772"/>
        <end position="806"/>
    </location>
</feature>
<organism evidence="6 9">
    <name type="scientific">Adineta ricciae</name>
    <name type="common">Rotifer</name>
    <dbReference type="NCBI Taxonomy" id="249248"/>
    <lineage>
        <taxon>Eukaryota</taxon>
        <taxon>Metazoa</taxon>
        <taxon>Spiralia</taxon>
        <taxon>Gnathifera</taxon>
        <taxon>Rotifera</taxon>
        <taxon>Eurotatoria</taxon>
        <taxon>Bdelloidea</taxon>
        <taxon>Adinetida</taxon>
        <taxon>Adinetidae</taxon>
        <taxon>Adineta</taxon>
    </lineage>
</organism>
<dbReference type="CDD" id="cd00176">
    <property type="entry name" value="SPEC"/>
    <property type="match status" value="1"/>
</dbReference>
<evidence type="ECO:0000313" key="6">
    <source>
        <dbReference type="EMBL" id="CAF0733561.1"/>
    </source>
</evidence>
<dbReference type="AlphaFoldDB" id="A0A813N4U5"/>
<feature type="region of interest" description="Disordered" evidence="4">
    <location>
        <begin position="1"/>
        <end position="26"/>
    </location>
</feature>
<name>A0A813N4U5_ADIRI</name>
<feature type="compositionally biased region" description="Low complexity" evidence="4">
    <location>
        <begin position="282"/>
        <end position="298"/>
    </location>
</feature>
<dbReference type="PANTHER" id="PTHR11915">
    <property type="entry name" value="SPECTRIN/FILAMIN RELATED CYTOSKELETAL PROTEIN"/>
    <property type="match status" value="1"/>
</dbReference>
<feature type="coiled-coil region" evidence="3">
    <location>
        <begin position="454"/>
        <end position="491"/>
    </location>
</feature>
<dbReference type="SUPFAM" id="SSF47576">
    <property type="entry name" value="Calponin-homology domain, CH-domain"/>
    <property type="match status" value="1"/>
</dbReference>
<protein>
    <recommendedName>
        <fullName evidence="5">Calponin-homology (CH) domain-containing protein</fullName>
    </recommendedName>
</protein>
<feature type="domain" description="Calponin-homology (CH)" evidence="5">
    <location>
        <begin position="43"/>
        <end position="148"/>
    </location>
</feature>
<dbReference type="Proteomes" id="UP000663852">
    <property type="component" value="Unassembled WGS sequence"/>
</dbReference>
<evidence type="ECO:0000313" key="8">
    <source>
        <dbReference type="Proteomes" id="UP000663828"/>
    </source>
</evidence>
<dbReference type="InterPro" id="IPR001589">
    <property type="entry name" value="Actinin_actin-bd_CS"/>
</dbReference>
<evidence type="ECO:0000256" key="2">
    <source>
        <dbReference type="ARBA" id="ARBA00023203"/>
    </source>
</evidence>
<reference evidence="6" key="1">
    <citation type="submission" date="2021-02" db="EMBL/GenBank/DDBJ databases">
        <authorList>
            <person name="Nowell W R."/>
        </authorList>
    </citation>
    <scope>NUCLEOTIDE SEQUENCE</scope>
</reference>
<dbReference type="InterPro" id="IPR001715">
    <property type="entry name" value="CH_dom"/>
</dbReference>
<evidence type="ECO:0000256" key="1">
    <source>
        <dbReference type="ARBA" id="ARBA00022737"/>
    </source>
</evidence>